<dbReference type="CDD" id="cd06222">
    <property type="entry name" value="RNase_H_like"/>
    <property type="match status" value="1"/>
</dbReference>
<proteinExistence type="predicted"/>
<reference evidence="4" key="1">
    <citation type="journal article" date="2016" name="G3 (Bethesda)">
        <title>First Draft Assembly and Annotation of the Genome of a California Endemic Oak Quercus lobata Nee (Fagaceae).</title>
        <authorList>
            <person name="Sork V.L."/>
            <person name="Fitz-Gibbon S.T."/>
            <person name="Puiu D."/>
            <person name="Crepeau M."/>
            <person name="Gugger P.F."/>
            <person name="Sherman R."/>
            <person name="Stevens K."/>
            <person name="Langley C.H."/>
            <person name="Pellegrini M."/>
            <person name="Salzberg S.L."/>
        </authorList>
    </citation>
    <scope>NUCLEOTIDE SEQUENCE [LARGE SCALE GENOMIC DNA]</scope>
    <source>
        <strain evidence="4">cv. SW786</strain>
    </source>
</reference>
<dbReference type="GO" id="GO:0004523">
    <property type="term" value="F:RNA-DNA hybrid ribonuclease activity"/>
    <property type="evidence" value="ECO:0007669"/>
    <property type="project" value="InterPro"/>
</dbReference>
<evidence type="ECO:0000313" key="3">
    <source>
        <dbReference type="EnsemblPlants" id="QL02p084090:mrna"/>
    </source>
</evidence>
<dbReference type="InterPro" id="IPR002156">
    <property type="entry name" value="RNaseH_domain"/>
</dbReference>
<dbReference type="EnsemblPlants" id="QL02p084090:mrna">
    <property type="protein sequence ID" value="QL02p084090:mrna"/>
    <property type="gene ID" value="QL02p084090"/>
</dbReference>
<evidence type="ECO:0000313" key="4">
    <source>
        <dbReference type="Proteomes" id="UP000594261"/>
    </source>
</evidence>
<feature type="region of interest" description="Disordered" evidence="1">
    <location>
        <begin position="226"/>
        <end position="287"/>
    </location>
</feature>
<protein>
    <recommendedName>
        <fullName evidence="2">RNase H type-1 domain-containing protein</fullName>
    </recommendedName>
</protein>
<dbReference type="GO" id="GO:0003676">
    <property type="term" value="F:nucleic acid binding"/>
    <property type="evidence" value="ECO:0007669"/>
    <property type="project" value="InterPro"/>
</dbReference>
<sequence length="287" mass="31036">MAKQLHQDFITAITVMQPSLLASNLALIRWSPPANSAIKLNFDGSVFQEFDDADLGVVARDSKGLVLAPLVEKVLQPNSVAELEAMAAVCALNFAQELNLSSIILECDSEIIFKALRSNEDSLFPYGHLIAEAKLISDSFCSITFNHLKKRRKGTVLTTILQDANEIKSCSTQAEKDQAGYGMARRLQDLNEIGSSSKSAEKVQESFGVNIGLGDAKPKGLMERLQGSNEVSNKETKNVAASSSPDESPEASTNDATRNGTKRNKLQPKNEKIKPGKGGEKSDDSHA</sequence>
<feature type="domain" description="RNase H type-1" evidence="2">
    <location>
        <begin position="41"/>
        <end position="149"/>
    </location>
</feature>
<dbReference type="PANTHER" id="PTHR47074:SF48">
    <property type="entry name" value="POLYNUCLEOTIDYL TRANSFERASE, RIBONUCLEASE H-LIKE SUPERFAMILY PROTEIN"/>
    <property type="match status" value="1"/>
</dbReference>
<dbReference type="SUPFAM" id="SSF53098">
    <property type="entry name" value="Ribonuclease H-like"/>
    <property type="match status" value="1"/>
</dbReference>
<feature type="compositionally biased region" description="Basic and acidic residues" evidence="1">
    <location>
        <begin position="268"/>
        <end position="287"/>
    </location>
</feature>
<dbReference type="Proteomes" id="UP000594261">
    <property type="component" value="Chromosome 2"/>
</dbReference>
<dbReference type="InterPro" id="IPR044730">
    <property type="entry name" value="RNase_H-like_dom_plant"/>
</dbReference>
<dbReference type="Gene3D" id="3.30.420.10">
    <property type="entry name" value="Ribonuclease H-like superfamily/Ribonuclease H"/>
    <property type="match status" value="1"/>
</dbReference>
<dbReference type="PANTHER" id="PTHR47074">
    <property type="entry name" value="BNAC02G40300D PROTEIN"/>
    <property type="match status" value="1"/>
</dbReference>
<evidence type="ECO:0000256" key="1">
    <source>
        <dbReference type="SAM" id="MobiDB-lite"/>
    </source>
</evidence>
<accession>A0A7N2KZP9</accession>
<keyword evidence="4" id="KW-1185">Reference proteome</keyword>
<dbReference type="InterPro" id="IPR052929">
    <property type="entry name" value="RNase_H-like_EbsB-rel"/>
</dbReference>
<dbReference type="InParanoid" id="A0A7N2KZP9"/>
<reference evidence="3" key="2">
    <citation type="submission" date="2021-01" db="UniProtKB">
        <authorList>
            <consortium name="EnsemblPlants"/>
        </authorList>
    </citation>
    <scope>IDENTIFICATION</scope>
</reference>
<dbReference type="InterPro" id="IPR012337">
    <property type="entry name" value="RNaseH-like_sf"/>
</dbReference>
<dbReference type="Gramene" id="QL02p084090:mrna">
    <property type="protein sequence ID" value="QL02p084090:mrna"/>
    <property type="gene ID" value="QL02p084090"/>
</dbReference>
<dbReference type="InterPro" id="IPR036397">
    <property type="entry name" value="RNaseH_sf"/>
</dbReference>
<evidence type="ECO:0000259" key="2">
    <source>
        <dbReference type="Pfam" id="PF13456"/>
    </source>
</evidence>
<feature type="compositionally biased region" description="Low complexity" evidence="1">
    <location>
        <begin position="240"/>
        <end position="252"/>
    </location>
</feature>
<organism evidence="3 4">
    <name type="scientific">Quercus lobata</name>
    <name type="common">Valley oak</name>
    <dbReference type="NCBI Taxonomy" id="97700"/>
    <lineage>
        <taxon>Eukaryota</taxon>
        <taxon>Viridiplantae</taxon>
        <taxon>Streptophyta</taxon>
        <taxon>Embryophyta</taxon>
        <taxon>Tracheophyta</taxon>
        <taxon>Spermatophyta</taxon>
        <taxon>Magnoliopsida</taxon>
        <taxon>eudicotyledons</taxon>
        <taxon>Gunneridae</taxon>
        <taxon>Pentapetalae</taxon>
        <taxon>rosids</taxon>
        <taxon>fabids</taxon>
        <taxon>Fagales</taxon>
        <taxon>Fagaceae</taxon>
        <taxon>Quercus</taxon>
    </lineage>
</organism>
<dbReference type="Pfam" id="PF13456">
    <property type="entry name" value="RVT_3"/>
    <property type="match status" value="1"/>
</dbReference>
<dbReference type="AlphaFoldDB" id="A0A7N2KZP9"/>
<name>A0A7N2KZP9_QUELO</name>